<organism evidence="1 2">
    <name type="scientific">Rhizobium lusitanum</name>
    <dbReference type="NCBI Taxonomy" id="293958"/>
    <lineage>
        <taxon>Bacteria</taxon>
        <taxon>Pseudomonadati</taxon>
        <taxon>Pseudomonadota</taxon>
        <taxon>Alphaproteobacteria</taxon>
        <taxon>Hyphomicrobiales</taxon>
        <taxon>Rhizobiaceae</taxon>
        <taxon>Rhizobium/Agrobacterium group</taxon>
        <taxon>Rhizobium</taxon>
    </lineage>
</organism>
<dbReference type="Proteomes" id="UP000565576">
    <property type="component" value="Unassembled WGS sequence"/>
</dbReference>
<dbReference type="RefSeq" id="WP_184709274.1">
    <property type="nucleotide sequence ID" value="NZ_JACHBG010000017.1"/>
</dbReference>
<evidence type="ECO:0000313" key="1">
    <source>
        <dbReference type="EMBL" id="MBB6487948.1"/>
    </source>
</evidence>
<name>A0A7X0IW99_9HYPH</name>
<proteinExistence type="predicted"/>
<accession>A0A7X0IW99</accession>
<dbReference type="EMBL" id="JACHBG010000017">
    <property type="protein sequence ID" value="MBB6487948.1"/>
    <property type="molecule type" value="Genomic_DNA"/>
</dbReference>
<gene>
    <name evidence="1" type="ORF">GGD46_005258</name>
</gene>
<dbReference type="AlphaFoldDB" id="A0A7X0IW99"/>
<comment type="caution">
    <text evidence="1">The sequence shown here is derived from an EMBL/GenBank/DDBJ whole genome shotgun (WGS) entry which is preliminary data.</text>
</comment>
<evidence type="ECO:0000313" key="2">
    <source>
        <dbReference type="Proteomes" id="UP000565576"/>
    </source>
</evidence>
<sequence>MSRTRFFDTDIPTTEGQAEILSAWDAAELDLLQAAWIMKLSVREVPAVAMVSRQCKGSADYAPKGINRQIYILNDIKFGRTVNEIRI</sequence>
<protein>
    <submittedName>
        <fullName evidence="1">Uncharacterized protein</fullName>
    </submittedName>
</protein>
<reference evidence="1 2" key="1">
    <citation type="submission" date="2020-08" db="EMBL/GenBank/DDBJ databases">
        <title>Genomic Encyclopedia of Type Strains, Phase IV (KMG-V): Genome sequencing to study the core and pangenomes of soil and plant-associated prokaryotes.</title>
        <authorList>
            <person name="Whitman W."/>
        </authorList>
    </citation>
    <scope>NUCLEOTIDE SEQUENCE [LARGE SCALE GENOMIC DNA]</scope>
    <source>
        <strain evidence="1 2">SEMIA 4060</strain>
    </source>
</reference>